<feature type="region of interest" description="Disordered" evidence="1">
    <location>
        <begin position="315"/>
        <end position="356"/>
    </location>
</feature>
<dbReference type="Proteomes" id="UP000579647">
    <property type="component" value="Unassembled WGS sequence"/>
</dbReference>
<evidence type="ECO:0000313" key="3">
    <source>
        <dbReference type="EMBL" id="MBB5495164.1"/>
    </source>
</evidence>
<sequence>MLRAARARRIAAATAFGGGGLTLVGGGTVALLYLQARLAKNAIGHTKWKRPRANGTFGDGEGPALRLLMLGDSTAAGFAVAESRQTPGAHLAAGLAAAADRPVWLRCTATPGATSADLAAQVQRGEGHIPEKRYDVAVIFIGANDVIRRIRPNDAVAALREATRGLVERGTPVVVATCPDLGTVRPIGWPLRSVARRASRQLAAAQTIAVTEVGGRTVSLSDVLAEDFRSDPVSMFGPDRFHPSARGYAQAAFVVLPSVCAALGLLPEIDESERTAGVLPVDRAAVVAAQTPGTEVSRAADQAPSGQHGSWAAFIRGPFRLRGGPRPATAPSSAESGESDDAPRPTPGGAGNRRTG</sequence>
<dbReference type="RefSeq" id="WP_184369609.1">
    <property type="nucleotide sequence ID" value="NZ_BAAAKM010000040.1"/>
</dbReference>
<organism evidence="3 4">
    <name type="scientific">Nocardiopsis metallicus</name>
    <dbReference type="NCBI Taxonomy" id="179819"/>
    <lineage>
        <taxon>Bacteria</taxon>
        <taxon>Bacillati</taxon>
        <taxon>Actinomycetota</taxon>
        <taxon>Actinomycetes</taxon>
        <taxon>Streptosporangiales</taxon>
        <taxon>Nocardiopsidaceae</taxon>
        <taxon>Nocardiopsis</taxon>
    </lineage>
</organism>
<evidence type="ECO:0000313" key="4">
    <source>
        <dbReference type="Proteomes" id="UP000579647"/>
    </source>
</evidence>
<protein>
    <submittedName>
        <fullName evidence="3">Lysophospholipase L1-like esterase</fullName>
    </submittedName>
</protein>
<evidence type="ECO:0000256" key="1">
    <source>
        <dbReference type="SAM" id="MobiDB-lite"/>
    </source>
</evidence>
<dbReference type="SUPFAM" id="SSF52266">
    <property type="entry name" value="SGNH hydrolase"/>
    <property type="match status" value="1"/>
</dbReference>
<dbReference type="Pfam" id="PF13472">
    <property type="entry name" value="Lipase_GDSL_2"/>
    <property type="match status" value="1"/>
</dbReference>
<feature type="compositionally biased region" description="Low complexity" evidence="1">
    <location>
        <begin position="316"/>
        <end position="327"/>
    </location>
</feature>
<dbReference type="InterPro" id="IPR013830">
    <property type="entry name" value="SGNH_hydro"/>
</dbReference>
<evidence type="ECO:0000259" key="2">
    <source>
        <dbReference type="Pfam" id="PF13472"/>
    </source>
</evidence>
<name>A0A840WGF8_9ACTN</name>
<accession>A0A840WGF8</accession>
<dbReference type="InterPro" id="IPR051532">
    <property type="entry name" value="Ester_Hydrolysis_Enzymes"/>
</dbReference>
<dbReference type="AlphaFoldDB" id="A0A840WGF8"/>
<dbReference type="EMBL" id="JACHDO010000001">
    <property type="protein sequence ID" value="MBB5495164.1"/>
    <property type="molecule type" value="Genomic_DNA"/>
</dbReference>
<gene>
    <name evidence="3" type="ORF">HNR07_006301</name>
</gene>
<feature type="domain" description="SGNH hydrolase-type esterase" evidence="2">
    <location>
        <begin position="70"/>
        <end position="249"/>
    </location>
</feature>
<dbReference type="PANTHER" id="PTHR30383:SF5">
    <property type="entry name" value="SGNH HYDROLASE-TYPE ESTERASE DOMAIN-CONTAINING PROTEIN"/>
    <property type="match status" value="1"/>
</dbReference>
<dbReference type="InterPro" id="IPR036514">
    <property type="entry name" value="SGNH_hydro_sf"/>
</dbReference>
<keyword evidence="4" id="KW-1185">Reference proteome</keyword>
<reference evidence="3 4" key="1">
    <citation type="submission" date="2020-08" db="EMBL/GenBank/DDBJ databases">
        <title>Sequencing the genomes of 1000 actinobacteria strains.</title>
        <authorList>
            <person name="Klenk H.-P."/>
        </authorList>
    </citation>
    <scope>NUCLEOTIDE SEQUENCE [LARGE SCALE GENOMIC DNA]</scope>
    <source>
        <strain evidence="3 4">DSM 44598</strain>
    </source>
</reference>
<dbReference type="GO" id="GO:0004622">
    <property type="term" value="F:phosphatidylcholine lysophospholipase activity"/>
    <property type="evidence" value="ECO:0007669"/>
    <property type="project" value="TreeGrafter"/>
</dbReference>
<dbReference type="PANTHER" id="PTHR30383">
    <property type="entry name" value="THIOESTERASE 1/PROTEASE 1/LYSOPHOSPHOLIPASE L1"/>
    <property type="match status" value="1"/>
</dbReference>
<proteinExistence type="predicted"/>
<dbReference type="Gene3D" id="3.40.50.1110">
    <property type="entry name" value="SGNH hydrolase"/>
    <property type="match status" value="1"/>
</dbReference>
<dbReference type="CDD" id="cd01836">
    <property type="entry name" value="FeeA_FeeB_like"/>
    <property type="match status" value="1"/>
</dbReference>
<comment type="caution">
    <text evidence="3">The sequence shown here is derived from an EMBL/GenBank/DDBJ whole genome shotgun (WGS) entry which is preliminary data.</text>
</comment>